<sequence>MSSLLIQAAEETSKSIPYQIGYTIGHLVGSHLFETITALVLIIATVVYFSFFRSKKNRKTRV</sequence>
<keyword evidence="1" id="KW-0472">Membrane</keyword>
<evidence type="ECO:0000313" key="3">
    <source>
        <dbReference type="Proteomes" id="UP001597468"/>
    </source>
</evidence>
<reference evidence="3" key="1">
    <citation type="journal article" date="2019" name="Int. J. Syst. Evol. Microbiol.">
        <title>The Global Catalogue of Microorganisms (GCM) 10K type strain sequencing project: providing services to taxonomists for standard genome sequencing and annotation.</title>
        <authorList>
            <consortium name="The Broad Institute Genomics Platform"/>
            <consortium name="The Broad Institute Genome Sequencing Center for Infectious Disease"/>
            <person name="Wu L."/>
            <person name="Ma J."/>
        </authorList>
    </citation>
    <scope>NUCLEOTIDE SEQUENCE [LARGE SCALE GENOMIC DNA]</scope>
    <source>
        <strain evidence="3">KCTC 42585</strain>
    </source>
</reference>
<evidence type="ECO:0000256" key="1">
    <source>
        <dbReference type="SAM" id="Phobius"/>
    </source>
</evidence>
<comment type="caution">
    <text evidence="2">The sequence shown here is derived from an EMBL/GenBank/DDBJ whole genome shotgun (WGS) entry which is preliminary data.</text>
</comment>
<organism evidence="2 3">
    <name type="scientific">Salinimicrobium flavum</name>
    <dbReference type="NCBI Taxonomy" id="1737065"/>
    <lineage>
        <taxon>Bacteria</taxon>
        <taxon>Pseudomonadati</taxon>
        <taxon>Bacteroidota</taxon>
        <taxon>Flavobacteriia</taxon>
        <taxon>Flavobacteriales</taxon>
        <taxon>Flavobacteriaceae</taxon>
        <taxon>Salinimicrobium</taxon>
    </lineage>
</organism>
<accession>A0ABW5IV34</accession>
<dbReference type="RefSeq" id="WP_380749190.1">
    <property type="nucleotide sequence ID" value="NZ_JBHULT010000006.1"/>
</dbReference>
<name>A0ABW5IV34_9FLAO</name>
<keyword evidence="3" id="KW-1185">Reference proteome</keyword>
<gene>
    <name evidence="2" type="ORF">ACFSTG_05240</name>
</gene>
<feature type="transmembrane region" description="Helical" evidence="1">
    <location>
        <begin position="32"/>
        <end position="52"/>
    </location>
</feature>
<protein>
    <submittedName>
        <fullName evidence="2">Uncharacterized protein</fullName>
    </submittedName>
</protein>
<evidence type="ECO:0000313" key="2">
    <source>
        <dbReference type="EMBL" id="MFD2517291.1"/>
    </source>
</evidence>
<keyword evidence="1" id="KW-0812">Transmembrane</keyword>
<dbReference type="EMBL" id="JBHULT010000006">
    <property type="protein sequence ID" value="MFD2517291.1"/>
    <property type="molecule type" value="Genomic_DNA"/>
</dbReference>
<dbReference type="Proteomes" id="UP001597468">
    <property type="component" value="Unassembled WGS sequence"/>
</dbReference>
<proteinExistence type="predicted"/>
<keyword evidence="1" id="KW-1133">Transmembrane helix</keyword>